<dbReference type="AlphaFoldDB" id="A0A397H3U8"/>
<dbReference type="EMBL" id="PQFF01000359">
    <property type="protein sequence ID" value="RHZ56306.1"/>
    <property type="molecule type" value="Genomic_DNA"/>
</dbReference>
<sequence length="123" mass="14232">MEVFKMWIIRKSKSKYRTPIGHLSGTYRVPDIFEYRVPIGIPAAQIQNPNAEIPNAEIPNPKSQIIISIFCRNPKSQILVICAFWRLKSQIIWDLSNTYNLTLTQLLKFQFLIASNLTNCVNH</sequence>
<dbReference type="Proteomes" id="UP000266861">
    <property type="component" value="Unassembled WGS sequence"/>
</dbReference>
<keyword evidence="2" id="KW-1185">Reference proteome</keyword>
<accession>A0A397H3U8</accession>
<evidence type="ECO:0000313" key="2">
    <source>
        <dbReference type="Proteomes" id="UP000266861"/>
    </source>
</evidence>
<comment type="caution">
    <text evidence="1">The sequence shown here is derived from an EMBL/GenBank/DDBJ whole genome shotgun (WGS) entry which is preliminary data.</text>
</comment>
<reference evidence="1 2" key="1">
    <citation type="submission" date="2018-08" db="EMBL/GenBank/DDBJ databases">
        <title>Genome and evolution of the arbuscular mycorrhizal fungus Diversispora epigaea (formerly Glomus versiforme) and its bacterial endosymbionts.</title>
        <authorList>
            <person name="Sun X."/>
            <person name="Fei Z."/>
            <person name="Harrison M."/>
        </authorList>
    </citation>
    <scope>NUCLEOTIDE SEQUENCE [LARGE SCALE GENOMIC DNA]</scope>
    <source>
        <strain evidence="1 2">IT104</strain>
    </source>
</reference>
<protein>
    <submittedName>
        <fullName evidence="1">Uncharacterized protein</fullName>
    </submittedName>
</protein>
<dbReference type="OrthoDB" id="10044727at2759"/>
<proteinExistence type="predicted"/>
<gene>
    <name evidence="1" type="ORF">Glove_402g89</name>
</gene>
<evidence type="ECO:0000313" key="1">
    <source>
        <dbReference type="EMBL" id="RHZ56306.1"/>
    </source>
</evidence>
<organism evidence="1 2">
    <name type="scientific">Diversispora epigaea</name>
    <dbReference type="NCBI Taxonomy" id="1348612"/>
    <lineage>
        <taxon>Eukaryota</taxon>
        <taxon>Fungi</taxon>
        <taxon>Fungi incertae sedis</taxon>
        <taxon>Mucoromycota</taxon>
        <taxon>Glomeromycotina</taxon>
        <taxon>Glomeromycetes</taxon>
        <taxon>Diversisporales</taxon>
        <taxon>Diversisporaceae</taxon>
        <taxon>Diversispora</taxon>
    </lineage>
</organism>
<name>A0A397H3U8_9GLOM</name>